<dbReference type="Gene3D" id="1.10.340.70">
    <property type="match status" value="1"/>
</dbReference>
<dbReference type="Gene3D" id="3.30.420.10">
    <property type="entry name" value="Ribonuclease H-like superfamily/Ribonuclease H"/>
    <property type="match status" value="1"/>
</dbReference>
<dbReference type="PANTHER" id="PTHR37984">
    <property type="entry name" value="PROTEIN CBG26694"/>
    <property type="match status" value="1"/>
</dbReference>
<dbReference type="InterPro" id="IPR036397">
    <property type="entry name" value="RNaseH_sf"/>
</dbReference>
<evidence type="ECO:0000259" key="1">
    <source>
        <dbReference type="PROSITE" id="PS50994"/>
    </source>
</evidence>
<dbReference type="OMA" id="QYRITHH"/>
<sequence length="183" mass="21308">MKSVVRSYVWWPKMDNDIETYVKTCQICQRNGPQLHATSLNPWNSASYPLESIHVDFSGPVDGSMWMVLIDAFTKWIEVVPKSIISDDGKQFYSENYIDFCRVNSIKLIRSGSYHSRMNGMAERAFRALKDKYMKMEPRIPANRRLAQALYFYRNTQTSITLKCPSELMLGRKLRGYTDNNQP</sequence>
<dbReference type="AlphaFoldDB" id="A0A0C2MVX6"/>
<evidence type="ECO:0000313" key="3">
    <source>
        <dbReference type="Proteomes" id="UP000031668"/>
    </source>
</evidence>
<dbReference type="EMBL" id="JWZT01002870">
    <property type="protein sequence ID" value="KII68330.1"/>
    <property type="molecule type" value="Genomic_DNA"/>
</dbReference>
<dbReference type="InterPro" id="IPR041588">
    <property type="entry name" value="Integrase_H2C2"/>
</dbReference>
<organism evidence="2 3">
    <name type="scientific">Thelohanellus kitauei</name>
    <name type="common">Myxosporean</name>
    <dbReference type="NCBI Taxonomy" id="669202"/>
    <lineage>
        <taxon>Eukaryota</taxon>
        <taxon>Metazoa</taxon>
        <taxon>Cnidaria</taxon>
        <taxon>Myxozoa</taxon>
        <taxon>Myxosporea</taxon>
        <taxon>Bivalvulida</taxon>
        <taxon>Platysporina</taxon>
        <taxon>Myxobolidae</taxon>
        <taxon>Thelohanellus</taxon>
    </lineage>
</organism>
<name>A0A0C2MVX6_THEKT</name>
<dbReference type="OrthoDB" id="10057979at2759"/>
<evidence type="ECO:0000313" key="2">
    <source>
        <dbReference type="EMBL" id="KII68330.1"/>
    </source>
</evidence>
<dbReference type="InterPro" id="IPR001584">
    <property type="entry name" value="Integrase_cat-core"/>
</dbReference>
<protein>
    <recommendedName>
        <fullName evidence="1">Integrase catalytic domain-containing protein</fullName>
    </recommendedName>
</protein>
<dbReference type="InterPro" id="IPR050951">
    <property type="entry name" value="Retrovirus_Pol_polyprotein"/>
</dbReference>
<feature type="domain" description="Integrase catalytic" evidence="1">
    <location>
        <begin position="69"/>
        <end position="173"/>
    </location>
</feature>
<dbReference type="PANTHER" id="PTHR37984:SF5">
    <property type="entry name" value="PROTEIN NYNRIN-LIKE"/>
    <property type="match status" value="1"/>
</dbReference>
<reference evidence="2 3" key="1">
    <citation type="journal article" date="2014" name="Genome Biol. Evol.">
        <title>The genome of the myxosporean Thelohanellus kitauei shows adaptations to nutrient acquisition within its fish host.</title>
        <authorList>
            <person name="Yang Y."/>
            <person name="Xiong J."/>
            <person name="Zhou Z."/>
            <person name="Huo F."/>
            <person name="Miao W."/>
            <person name="Ran C."/>
            <person name="Liu Y."/>
            <person name="Zhang J."/>
            <person name="Feng J."/>
            <person name="Wang M."/>
            <person name="Wang M."/>
            <person name="Wang L."/>
            <person name="Yao B."/>
        </authorList>
    </citation>
    <scope>NUCLEOTIDE SEQUENCE [LARGE SCALE GENOMIC DNA]</scope>
    <source>
        <strain evidence="2">Wuqing</strain>
    </source>
</reference>
<accession>A0A0C2MVX6</accession>
<dbReference type="Pfam" id="PF17921">
    <property type="entry name" value="Integrase_H2C2"/>
    <property type="match status" value="1"/>
</dbReference>
<comment type="caution">
    <text evidence="2">The sequence shown here is derived from an EMBL/GenBank/DDBJ whole genome shotgun (WGS) entry which is preliminary data.</text>
</comment>
<dbReference type="InterPro" id="IPR012337">
    <property type="entry name" value="RNaseH-like_sf"/>
</dbReference>
<dbReference type="SUPFAM" id="SSF53098">
    <property type="entry name" value="Ribonuclease H-like"/>
    <property type="match status" value="1"/>
</dbReference>
<keyword evidence="3" id="KW-1185">Reference proteome</keyword>
<dbReference type="PROSITE" id="PS50994">
    <property type="entry name" value="INTEGRASE"/>
    <property type="match status" value="1"/>
</dbReference>
<gene>
    <name evidence="2" type="ORF">RF11_06774</name>
</gene>
<dbReference type="GO" id="GO:0015074">
    <property type="term" value="P:DNA integration"/>
    <property type="evidence" value="ECO:0007669"/>
    <property type="project" value="InterPro"/>
</dbReference>
<dbReference type="Proteomes" id="UP000031668">
    <property type="component" value="Unassembled WGS sequence"/>
</dbReference>
<proteinExistence type="predicted"/>
<dbReference type="GO" id="GO:0003676">
    <property type="term" value="F:nucleic acid binding"/>
    <property type="evidence" value="ECO:0007669"/>
    <property type="project" value="InterPro"/>
</dbReference>